<dbReference type="SUPFAM" id="SSF51445">
    <property type="entry name" value="(Trans)glycosidases"/>
    <property type="match status" value="1"/>
</dbReference>
<dbReference type="Pfam" id="PF01476">
    <property type="entry name" value="LysM"/>
    <property type="match status" value="2"/>
</dbReference>
<feature type="non-terminal residue" evidence="3">
    <location>
        <position position="1"/>
    </location>
</feature>
<evidence type="ECO:0000313" key="3">
    <source>
        <dbReference type="EMBL" id="MFD1048170.1"/>
    </source>
</evidence>
<name>A0ABW3MES5_9PSEU</name>
<evidence type="ECO:0000256" key="1">
    <source>
        <dbReference type="ARBA" id="ARBA00010646"/>
    </source>
</evidence>
<dbReference type="Gene3D" id="3.20.20.80">
    <property type="entry name" value="Glycosidases"/>
    <property type="match status" value="1"/>
</dbReference>
<dbReference type="CDD" id="cd00118">
    <property type="entry name" value="LysM"/>
    <property type="match status" value="2"/>
</dbReference>
<evidence type="ECO:0000313" key="4">
    <source>
        <dbReference type="Proteomes" id="UP001597045"/>
    </source>
</evidence>
<dbReference type="PROSITE" id="PS51782">
    <property type="entry name" value="LYSM"/>
    <property type="match status" value="2"/>
</dbReference>
<proteinExistence type="inferred from homology"/>
<comment type="similarity">
    <text evidence="1">Belongs to the glycosyl hydrolase 25 family.</text>
</comment>
<dbReference type="PANTHER" id="PTHR33734">
    <property type="entry name" value="LYSM DOMAIN-CONTAINING GPI-ANCHORED PROTEIN 2"/>
    <property type="match status" value="1"/>
</dbReference>
<dbReference type="InterPro" id="IPR036779">
    <property type="entry name" value="LysM_dom_sf"/>
</dbReference>
<accession>A0ABW3MES5</accession>
<organism evidence="3 4">
    <name type="scientific">Kibdelosporangium lantanae</name>
    <dbReference type="NCBI Taxonomy" id="1497396"/>
    <lineage>
        <taxon>Bacteria</taxon>
        <taxon>Bacillati</taxon>
        <taxon>Actinomycetota</taxon>
        <taxon>Actinomycetes</taxon>
        <taxon>Pseudonocardiales</taxon>
        <taxon>Pseudonocardiaceae</taxon>
        <taxon>Kibdelosporangium</taxon>
    </lineage>
</organism>
<keyword evidence="4" id="KW-1185">Reference proteome</keyword>
<dbReference type="SMART" id="SM00257">
    <property type="entry name" value="LysM"/>
    <property type="match status" value="2"/>
</dbReference>
<dbReference type="InterPro" id="IPR017853">
    <property type="entry name" value="GH"/>
</dbReference>
<protein>
    <submittedName>
        <fullName evidence="3">LysM peptidoglycan-binding domain-containing protein</fullName>
    </submittedName>
</protein>
<dbReference type="Gene3D" id="3.10.350.10">
    <property type="entry name" value="LysM domain"/>
    <property type="match status" value="2"/>
</dbReference>
<dbReference type="InterPro" id="IPR018392">
    <property type="entry name" value="LysM"/>
</dbReference>
<dbReference type="PROSITE" id="PS51904">
    <property type="entry name" value="GLYCOSYL_HYDROL_F25_2"/>
    <property type="match status" value="1"/>
</dbReference>
<dbReference type="SUPFAM" id="SSF54106">
    <property type="entry name" value="LysM domain"/>
    <property type="match status" value="2"/>
</dbReference>
<dbReference type="Pfam" id="PF01183">
    <property type="entry name" value="Glyco_hydro_25"/>
    <property type="match status" value="1"/>
</dbReference>
<sequence length="259" mass="28464">YHFARSTDVDAQADRFTDNLRRLGLLDNGALVPMLDMEAAELRGNADNFVRAFITRYRIASGQSKILIYSNLDWYSHVLHPDAWADDDVYLWIARYNGNPGKPGWSHPRLALHQHSSKGTVPGIPGNVDRNATVGSYTLDTLTLGDPGTPPPPPAPDPGGDTYTVRIGDTLSGIASKYGTTWQELQRLNGIANPNLIFPGQILRIRGDAPPAEQTYTVVRGDTLSGIAARFGTSWRILQEINNIPNPNKIFPGQVLRLP</sequence>
<feature type="domain" description="LysM" evidence="2">
    <location>
        <begin position="214"/>
        <end position="258"/>
    </location>
</feature>
<dbReference type="Proteomes" id="UP001597045">
    <property type="component" value="Unassembled WGS sequence"/>
</dbReference>
<gene>
    <name evidence="3" type="ORF">ACFQ1S_22835</name>
</gene>
<comment type="caution">
    <text evidence="3">The sequence shown here is derived from an EMBL/GenBank/DDBJ whole genome shotgun (WGS) entry which is preliminary data.</text>
</comment>
<reference evidence="4" key="1">
    <citation type="journal article" date="2019" name="Int. J. Syst. Evol. Microbiol.">
        <title>The Global Catalogue of Microorganisms (GCM) 10K type strain sequencing project: providing services to taxonomists for standard genome sequencing and annotation.</title>
        <authorList>
            <consortium name="The Broad Institute Genomics Platform"/>
            <consortium name="The Broad Institute Genome Sequencing Center for Infectious Disease"/>
            <person name="Wu L."/>
            <person name="Ma J."/>
        </authorList>
    </citation>
    <scope>NUCLEOTIDE SEQUENCE [LARGE SCALE GENOMIC DNA]</scope>
    <source>
        <strain evidence="4">JCM 31486</strain>
    </source>
</reference>
<evidence type="ECO:0000259" key="2">
    <source>
        <dbReference type="PROSITE" id="PS51782"/>
    </source>
</evidence>
<dbReference type="EMBL" id="JBHTIS010001441">
    <property type="protein sequence ID" value="MFD1048170.1"/>
    <property type="molecule type" value="Genomic_DNA"/>
</dbReference>
<dbReference type="InterPro" id="IPR002053">
    <property type="entry name" value="Glyco_hydro_25"/>
</dbReference>
<dbReference type="PANTHER" id="PTHR33734:SF22">
    <property type="entry name" value="MEMBRANE-BOUND LYTIC MUREIN TRANSGLYCOSYLASE D"/>
    <property type="match status" value="1"/>
</dbReference>
<feature type="domain" description="LysM" evidence="2">
    <location>
        <begin position="161"/>
        <end position="205"/>
    </location>
</feature>